<keyword evidence="11" id="KW-1185">Reference proteome</keyword>
<dbReference type="HAMAP" id="MF_00101">
    <property type="entry name" value="AcpS"/>
    <property type="match status" value="1"/>
</dbReference>
<feature type="domain" description="4'-phosphopantetheinyl transferase" evidence="9">
    <location>
        <begin position="4"/>
        <end position="76"/>
    </location>
</feature>
<gene>
    <name evidence="8" type="primary">acpS</name>
    <name evidence="10" type="ORF">HDA30_001198</name>
</gene>
<dbReference type="Gene3D" id="3.90.470.20">
    <property type="entry name" value="4'-phosphopantetheinyl transferase domain"/>
    <property type="match status" value="1"/>
</dbReference>
<evidence type="ECO:0000256" key="4">
    <source>
        <dbReference type="ARBA" id="ARBA00022832"/>
    </source>
</evidence>
<keyword evidence="5 8" id="KW-0460">Magnesium</keyword>
<dbReference type="InterPro" id="IPR002582">
    <property type="entry name" value="ACPS"/>
</dbReference>
<name>A0A7W7M3J1_9MICC</name>
<evidence type="ECO:0000256" key="3">
    <source>
        <dbReference type="ARBA" id="ARBA00022723"/>
    </source>
</evidence>
<dbReference type="NCBIfam" id="TIGR00556">
    <property type="entry name" value="pantethn_trn"/>
    <property type="match status" value="1"/>
</dbReference>
<evidence type="ECO:0000259" key="9">
    <source>
        <dbReference type="Pfam" id="PF01648"/>
    </source>
</evidence>
<comment type="similarity">
    <text evidence="8">Belongs to the P-Pant transferase superfamily. AcpS family.</text>
</comment>
<keyword evidence="6 8" id="KW-0443">Lipid metabolism</keyword>
<comment type="cofactor">
    <cofactor evidence="8">
        <name>Mg(2+)</name>
        <dbReference type="ChEBI" id="CHEBI:18420"/>
    </cofactor>
</comment>
<keyword evidence="1 8" id="KW-0444">Lipid biosynthesis</keyword>
<dbReference type="EMBL" id="JACHNA010000001">
    <property type="protein sequence ID" value="MBB4735690.1"/>
    <property type="molecule type" value="Genomic_DNA"/>
</dbReference>
<dbReference type="SUPFAM" id="SSF56214">
    <property type="entry name" value="4'-phosphopantetheinyl transferase"/>
    <property type="match status" value="1"/>
</dbReference>
<evidence type="ECO:0000256" key="8">
    <source>
        <dbReference type="HAMAP-Rule" id="MF_00101"/>
    </source>
</evidence>
<sequence length="120" mass="12915">MIVGIGVDVVDVERFAAQLDRTPRLRDRLFAPVERGLPLRSLAARFAAKEAVAKALAAPSGMHWHDCVIPRPEHGDAVPVPQLTGTVAARADALGITHWHLSLSHDGPMALAYAIGERRA</sequence>
<evidence type="ECO:0000256" key="5">
    <source>
        <dbReference type="ARBA" id="ARBA00022842"/>
    </source>
</evidence>
<evidence type="ECO:0000313" key="11">
    <source>
        <dbReference type="Proteomes" id="UP000540191"/>
    </source>
</evidence>
<dbReference type="InterPro" id="IPR004568">
    <property type="entry name" value="Ppantetheine-prot_Trfase_dom"/>
</dbReference>
<comment type="catalytic activity">
    <reaction evidence="8">
        <text>apo-[ACP] + CoA = holo-[ACP] + adenosine 3',5'-bisphosphate + H(+)</text>
        <dbReference type="Rhea" id="RHEA:12068"/>
        <dbReference type="Rhea" id="RHEA-COMP:9685"/>
        <dbReference type="Rhea" id="RHEA-COMP:9690"/>
        <dbReference type="ChEBI" id="CHEBI:15378"/>
        <dbReference type="ChEBI" id="CHEBI:29999"/>
        <dbReference type="ChEBI" id="CHEBI:57287"/>
        <dbReference type="ChEBI" id="CHEBI:58343"/>
        <dbReference type="ChEBI" id="CHEBI:64479"/>
        <dbReference type="EC" id="2.7.8.7"/>
    </reaction>
</comment>
<comment type="function">
    <text evidence="8">Transfers the 4'-phosphopantetheine moiety from coenzyme A to a Ser of acyl-carrier-protein.</text>
</comment>
<dbReference type="InterPro" id="IPR008278">
    <property type="entry name" value="4-PPantetheinyl_Trfase_dom"/>
</dbReference>
<keyword evidence="4 8" id="KW-0276">Fatty acid metabolism</keyword>
<evidence type="ECO:0000313" key="10">
    <source>
        <dbReference type="EMBL" id="MBB4735690.1"/>
    </source>
</evidence>
<evidence type="ECO:0000256" key="6">
    <source>
        <dbReference type="ARBA" id="ARBA00023098"/>
    </source>
</evidence>
<feature type="binding site" evidence="8">
    <location>
        <position position="8"/>
    </location>
    <ligand>
        <name>Mg(2+)</name>
        <dbReference type="ChEBI" id="CHEBI:18420"/>
    </ligand>
</feature>
<evidence type="ECO:0000256" key="7">
    <source>
        <dbReference type="ARBA" id="ARBA00023160"/>
    </source>
</evidence>
<proteinExistence type="inferred from homology"/>
<comment type="caution">
    <text evidence="10">The sequence shown here is derived from an EMBL/GenBank/DDBJ whole genome shotgun (WGS) entry which is preliminary data.</text>
</comment>
<dbReference type="GO" id="GO:0000287">
    <property type="term" value="F:magnesium ion binding"/>
    <property type="evidence" value="ECO:0007669"/>
    <property type="project" value="UniProtKB-UniRule"/>
</dbReference>
<dbReference type="Pfam" id="PF01648">
    <property type="entry name" value="ACPS"/>
    <property type="match status" value="1"/>
</dbReference>
<dbReference type="RefSeq" id="WP_158496603.1">
    <property type="nucleotide sequence ID" value="NZ_JACHNA010000001.1"/>
</dbReference>
<reference evidence="10 11" key="1">
    <citation type="submission" date="2020-08" db="EMBL/GenBank/DDBJ databases">
        <title>Sequencing the genomes of 1000 actinobacteria strains.</title>
        <authorList>
            <person name="Klenk H.-P."/>
        </authorList>
    </citation>
    <scope>NUCLEOTIDE SEQUENCE [LARGE SCALE GENOMIC DNA]</scope>
    <source>
        <strain evidence="10 11">DSM 23974</strain>
    </source>
</reference>
<protein>
    <recommendedName>
        <fullName evidence="8">Holo-[acyl-carrier-protein] synthase</fullName>
        <shortName evidence="8">Holo-ACP synthase</shortName>
        <ecNumber evidence="8">2.7.8.7</ecNumber>
    </recommendedName>
    <alternativeName>
        <fullName evidence="8">4'-phosphopantetheinyl transferase AcpS</fullName>
    </alternativeName>
</protein>
<dbReference type="NCBIfam" id="NF000832">
    <property type="entry name" value="PRK00070.3-2"/>
    <property type="match status" value="1"/>
</dbReference>
<feature type="binding site" evidence="8">
    <location>
        <position position="50"/>
    </location>
    <ligand>
        <name>Mg(2+)</name>
        <dbReference type="ChEBI" id="CHEBI:18420"/>
    </ligand>
</feature>
<dbReference type="EC" id="2.7.8.7" evidence="8"/>
<keyword evidence="2 8" id="KW-0808">Transferase</keyword>
<accession>A0A7W7M3J1</accession>
<dbReference type="AlphaFoldDB" id="A0A7W7M3J1"/>
<comment type="subcellular location">
    <subcellularLocation>
        <location evidence="8">Cytoplasm</location>
    </subcellularLocation>
</comment>
<dbReference type="GO" id="GO:0006633">
    <property type="term" value="P:fatty acid biosynthetic process"/>
    <property type="evidence" value="ECO:0007669"/>
    <property type="project" value="UniProtKB-UniRule"/>
</dbReference>
<dbReference type="GO" id="GO:0008897">
    <property type="term" value="F:holo-[acyl-carrier-protein] synthase activity"/>
    <property type="evidence" value="ECO:0007669"/>
    <property type="project" value="UniProtKB-UniRule"/>
</dbReference>
<dbReference type="Proteomes" id="UP000540191">
    <property type="component" value="Unassembled WGS sequence"/>
</dbReference>
<keyword evidence="3 8" id="KW-0479">Metal-binding</keyword>
<evidence type="ECO:0000256" key="1">
    <source>
        <dbReference type="ARBA" id="ARBA00022516"/>
    </source>
</evidence>
<evidence type="ECO:0000256" key="2">
    <source>
        <dbReference type="ARBA" id="ARBA00022679"/>
    </source>
</evidence>
<dbReference type="InterPro" id="IPR037143">
    <property type="entry name" value="4-PPantetheinyl_Trfase_dom_sf"/>
</dbReference>
<keyword evidence="7 8" id="KW-0275">Fatty acid biosynthesis</keyword>
<organism evidence="10 11">
    <name type="scientific">Micrococcus cohnii</name>
    <dbReference type="NCBI Taxonomy" id="993416"/>
    <lineage>
        <taxon>Bacteria</taxon>
        <taxon>Bacillati</taxon>
        <taxon>Actinomycetota</taxon>
        <taxon>Actinomycetes</taxon>
        <taxon>Micrococcales</taxon>
        <taxon>Micrococcaceae</taxon>
        <taxon>Micrococcus</taxon>
    </lineage>
</organism>
<dbReference type="GO" id="GO:0005737">
    <property type="term" value="C:cytoplasm"/>
    <property type="evidence" value="ECO:0007669"/>
    <property type="project" value="UniProtKB-SubCell"/>
</dbReference>
<keyword evidence="8" id="KW-0963">Cytoplasm</keyword>